<reference evidence="2" key="1">
    <citation type="submission" date="2016-11" db="UniProtKB">
        <authorList>
            <consortium name="WormBaseParasite"/>
        </authorList>
    </citation>
    <scope>IDENTIFICATION</scope>
</reference>
<protein>
    <submittedName>
        <fullName evidence="2">Uncharacterized protein</fullName>
    </submittedName>
</protein>
<evidence type="ECO:0000313" key="1">
    <source>
        <dbReference type="Proteomes" id="UP000095283"/>
    </source>
</evidence>
<proteinExistence type="predicted"/>
<accession>A0A1I7WAA3</accession>
<sequence length="29" mass="3721">MLYHNCYSFYNQIQNNIIYFPFLKKINYQ</sequence>
<dbReference type="Proteomes" id="UP000095283">
    <property type="component" value="Unplaced"/>
</dbReference>
<organism evidence="1 2">
    <name type="scientific">Heterorhabditis bacteriophora</name>
    <name type="common">Entomopathogenic nematode worm</name>
    <dbReference type="NCBI Taxonomy" id="37862"/>
    <lineage>
        <taxon>Eukaryota</taxon>
        <taxon>Metazoa</taxon>
        <taxon>Ecdysozoa</taxon>
        <taxon>Nematoda</taxon>
        <taxon>Chromadorea</taxon>
        <taxon>Rhabditida</taxon>
        <taxon>Rhabditina</taxon>
        <taxon>Rhabditomorpha</taxon>
        <taxon>Strongyloidea</taxon>
        <taxon>Heterorhabditidae</taxon>
        <taxon>Heterorhabditis</taxon>
    </lineage>
</organism>
<name>A0A1I7WAA3_HETBA</name>
<dbReference type="AlphaFoldDB" id="A0A1I7WAA3"/>
<keyword evidence="1" id="KW-1185">Reference proteome</keyword>
<evidence type="ECO:0000313" key="2">
    <source>
        <dbReference type="WBParaSite" id="Hba_01617"/>
    </source>
</evidence>
<dbReference type="WBParaSite" id="Hba_01617">
    <property type="protein sequence ID" value="Hba_01617"/>
    <property type="gene ID" value="Hba_01617"/>
</dbReference>